<reference evidence="1" key="1">
    <citation type="submission" date="2020-05" db="EMBL/GenBank/DDBJ databases">
        <authorList>
            <person name="Rincon C."/>
            <person name="Sanders R I."/>
            <person name="Robbins C."/>
            <person name="Chaturvedi A."/>
        </authorList>
    </citation>
    <scope>NUCLEOTIDE SEQUENCE</scope>
    <source>
        <strain evidence="1">CHB12</strain>
    </source>
</reference>
<sequence>MNDLPTINGNDGLTDTTVLEELSQIKECLIVLGASGSGKTRTLIELLCKKYGFYFTGLTKDDLGSCDLSMMIEHLLSRLKNPLIHNGFYTMRYSKCLLFAQIYTLNLYIEKLRKNKSIQLGYLAALSDSFFWYRYF</sequence>
<accession>A0A915Z315</accession>
<gene>
    <name evidence="1" type="ORF">CHRIB12_LOCUS7482</name>
</gene>
<dbReference type="VEuPathDB" id="FungiDB:RhiirFUN_010300"/>
<name>A0A915Z315_9GLOM</name>
<dbReference type="EMBL" id="CAGKOT010000013">
    <property type="protein sequence ID" value="CAB5358966.1"/>
    <property type="molecule type" value="Genomic_DNA"/>
</dbReference>
<dbReference type="AlphaFoldDB" id="A0A915Z315"/>
<dbReference type="Proteomes" id="UP000684084">
    <property type="component" value="Unassembled WGS sequence"/>
</dbReference>
<organism evidence="1 2">
    <name type="scientific">Rhizophagus irregularis</name>
    <dbReference type="NCBI Taxonomy" id="588596"/>
    <lineage>
        <taxon>Eukaryota</taxon>
        <taxon>Fungi</taxon>
        <taxon>Fungi incertae sedis</taxon>
        <taxon>Mucoromycota</taxon>
        <taxon>Glomeromycotina</taxon>
        <taxon>Glomeromycetes</taxon>
        <taxon>Glomerales</taxon>
        <taxon>Glomeraceae</taxon>
        <taxon>Rhizophagus</taxon>
    </lineage>
</organism>
<proteinExistence type="predicted"/>
<comment type="caution">
    <text evidence="1">The sequence shown here is derived from an EMBL/GenBank/DDBJ whole genome shotgun (WGS) entry which is preliminary data.</text>
</comment>
<evidence type="ECO:0000313" key="2">
    <source>
        <dbReference type="Proteomes" id="UP000684084"/>
    </source>
</evidence>
<protein>
    <submittedName>
        <fullName evidence="1">Uncharacterized protein</fullName>
    </submittedName>
</protein>
<dbReference type="OrthoDB" id="2364134at2759"/>
<evidence type="ECO:0000313" key="1">
    <source>
        <dbReference type="EMBL" id="CAB5358966.1"/>
    </source>
</evidence>